<dbReference type="RefSeq" id="WP_366923110.1">
    <property type="nucleotide sequence ID" value="NZ_CP121694.1"/>
</dbReference>
<dbReference type="AlphaFoldDB" id="A0AAU0UTG1"/>
<dbReference type="KEGG" id="dbc:MFMK1_003602"/>
<evidence type="ECO:0000259" key="1">
    <source>
        <dbReference type="Pfam" id="PF07833"/>
    </source>
</evidence>
<reference evidence="2 3" key="1">
    <citation type="submission" date="2023-04" db="EMBL/GenBank/DDBJ databases">
        <authorList>
            <person name="Hsu D."/>
        </authorList>
    </citation>
    <scope>NUCLEOTIDE SEQUENCE [LARGE SCALE GENOMIC DNA]</scope>
    <source>
        <strain evidence="2 3">MK1</strain>
    </source>
</reference>
<gene>
    <name evidence="2" type="ORF">MFMK1_003602</name>
</gene>
<dbReference type="Proteomes" id="UP001329915">
    <property type="component" value="Chromosome"/>
</dbReference>
<dbReference type="EMBL" id="CP121694">
    <property type="protein sequence ID" value="WRO23734.1"/>
    <property type="molecule type" value="Genomic_DNA"/>
</dbReference>
<dbReference type="Pfam" id="PF07833">
    <property type="entry name" value="Cu_amine_oxidN1"/>
    <property type="match status" value="1"/>
</dbReference>
<dbReference type="InterPro" id="IPR036582">
    <property type="entry name" value="Mao_N_sf"/>
</dbReference>
<protein>
    <submittedName>
        <fullName evidence="2">Copper amine oxidase N-terminal domain-containing protein</fullName>
    </submittedName>
</protein>
<proteinExistence type="predicted"/>
<evidence type="ECO:0000313" key="2">
    <source>
        <dbReference type="EMBL" id="WRO23734.1"/>
    </source>
</evidence>
<dbReference type="Gene3D" id="3.30.457.10">
    <property type="entry name" value="Copper amine oxidase-like, N-terminal domain"/>
    <property type="match status" value="1"/>
</dbReference>
<keyword evidence="3" id="KW-1185">Reference proteome</keyword>
<feature type="domain" description="Copper amine oxidase-like N-terminal" evidence="1">
    <location>
        <begin position="32"/>
        <end position="136"/>
    </location>
</feature>
<dbReference type="SUPFAM" id="SSF55383">
    <property type="entry name" value="Copper amine oxidase, domain N"/>
    <property type="match status" value="2"/>
</dbReference>
<dbReference type="InterPro" id="IPR012854">
    <property type="entry name" value="Cu_amine_oxidase-like_N"/>
</dbReference>
<accession>A0AAU0UTG1</accession>
<evidence type="ECO:0000313" key="3">
    <source>
        <dbReference type="Proteomes" id="UP001329915"/>
    </source>
</evidence>
<organism evidence="2 3">
    <name type="scientific">Metallumcola ferriviriculae</name>
    <dbReference type="NCBI Taxonomy" id="3039180"/>
    <lineage>
        <taxon>Bacteria</taxon>
        <taxon>Bacillati</taxon>
        <taxon>Bacillota</taxon>
        <taxon>Clostridia</taxon>
        <taxon>Neomoorellales</taxon>
        <taxon>Desulfitibacteraceae</taxon>
        <taxon>Metallumcola</taxon>
    </lineage>
</organism>
<name>A0AAU0UTG1_9FIRM</name>
<sequence length="369" mass="42136">MKLIYSICIGVFISMAFFPSVLWANQSIEIMVDEEKLNSDVPPLKEENRIFIPLRVVSESLGAKVKWDNSKKTVTITNIENNVHLMIGKLKAYINGNSIALDVPARITDGRTLVPLRFVAEALGADVYWDENSQIVWINNQYVLSSLENGEGYILNPDNGLLYYADKDKSFTKISALGLTDGFLKMEVQQTPNGNKIATIVNTYGEPSIINKVHSLYLYKNKVKHRATARYFNRFEKNVTLFEDKVVITDGKKAYLISDITGEVLEVYDLQELGESKGNYFIEGIGENFILIRHNSAGFLTLINLVAESKVLLYQELLNEVEKEFVENNDVPYHGDYLRFTGKKDQTLYFENRRFIGDKETDNYQYVLK</sequence>